<dbReference type="EMBL" id="CAADFL010001010">
    <property type="protein sequence ID" value="VFK24685.1"/>
    <property type="molecule type" value="Genomic_DNA"/>
</dbReference>
<reference evidence="2" key="1">
    <citation type="submission" date="2019-02" db="EMBL/GenBank/DDBJ databases">
        <authorList>
            <person name="Gruber-Vodicka R. H."/>
            <person name="Seah K. B. B."/>
        </authorList>
    </citation>
    <scope>NUCLEOTIDE SEQUENCE</scope>
    <source>
        <strain evidence="2">BECK_BZ164</strain>
        <strain evidence="1">BECK_BZ165</strain>
    </source>
</reference>
<dbReference type="EMBL" id="CAADFL010000568">
    <property type="protein sequence ID" value="VFK18714.1"/>
    <property type="molecule type" value="Genomic_DNA"/>
</dbReference>
<proteinExistence type="predicted"/>
<evidence type="ECO:0008006" key="4">
    <source>
        <dbReference type="Google" id="ProtNLM"/>
    </source>
</evidence>
<accession>A0A450WNZ6</accession>
<dbReference type="EMBL" id="CAADFA010001010">
    <property type="protein sequence ID" value="VFJ77617.1"/>
    <property type="molecule type" value="Genomic_DNA"/>
</dbReference>
<sequence>MFDLATKFQEYREKLHGLLRHRADAIFNVLDSLSGRQSAQSVVELSLEVPFERRHSSLYDAIDNFAHGVSSSERLKKGLERIRILAPMLPTPKRRPFWVIAVDATPAPRAFSRTLADRSIVYRWWGTATR</sequence>
<gene>
    <name evidence="2" type="ORF">BECKFM1743B_GA0114221_105685</name>
    <name evidence="3" type="ORF">BECKFM1743B_GA0114221_110101</name>
    <name evidence="1" type="ORF">BECKFM1743C_GA0114222_110101</name>
</gene>
<protein>
    <recommendedName>
        <fullName evidence="4">DDE superfamily endonuclease</fullName>
    </recommendedName>
</protein>
<evidence type="ECO:0000313" key="2">
    <source>
        <dbReference type="EMBL" id="VFK18714.1"/>
    </source>
</evidence>
<dbReference type="AlphaFoldDB" id="A0A450WNZ6"/>
<organism evidence="2">
    <name type="scientific">Candidatus Kentrum sp. FM</name>
    <dbReference type="NCBI Taxonomy" id="2126340"/>
    <lineage>
        <taxon>Bacteria</taxon>
        <taxon>Pseudomonadati</taxon>
        <taxon>Pseudomonadota</taxon>
        <taxon>Gammaproteobacteria</taxon>
        <taxon>Candidatus Kentrum</taxon>
    </lineage>
</organism>
<name>A0A450WNZ6_9GAMM</name>
<evidence type="ECO:0000313" key="1">
    <source>
        <dbReference type="EMBL" id="VFJ77617.1"/>
    </source>
</evidence>
<evidence type="ECO:0000313" key="3">
    <source>
        <dbReference type="EMBL" id="VFK24685.1"/>
    </source>
</evidence>